<gene>
    <name evidence="1" type="ORF">MGSAQ_000418</name>
</gene>
<dbReference type="EMBL" id="AYSL01000165">
    <property type="protein sequence ID" value="KTF08086.1"/>
    <property type="molecule type" value="Genomic_DNA"/>
</dbReference>
<name>A0A1B6NXC7_9ZZZZ</name>
<reference evidence="1" key="1">
    <citation type="submission" date="2013-11" db="EMBL/GenBank/DDBJ databases">
        <title>Microbial diversity, functional groups and degradation webs in Northern and Southern Mediterranean and Red Sea marine crude oil polluted sites.</title>
        <authorList>
            <person name="Daffonchio D."/>
            <person name="Mapelli F."/>
            <person name="Ferrer M."/>
            <person name="Richter M."/>
            <person name="Cherif A."/>
            <person name="Malkawi H.I."/>
            <person name="Yakimov M.M."/>
            <person name="Abdel-Fattah Y.R."/>
            <person name="Blaghen M."/>
            <person name="Golyshin P.N."/>
            <person name="Kalogerakis N."/>
            <person name="Boon N."/>
            <person name="Magagnini M."/>
            <person name="Fava F."/>
        </authorList>
    </citation>
    <scope>NUCLEOTIDE SEQUENCE</scope>
</reference>
<evidence type="ECO:0000313" key="1">
    <source>
        <dbReference type="EMBL" id="KTF08086.1"/>
    </source>
</evidence>
<proteinExistence type="predicted"/>
<sequence length="42" mass="4320">MSCTGSWFLGSNPVNSYQWLSKGGGVLDSCSACNSLSSTLCA</sequence>
<protein>
    <submittedName>
        <fullName evidence="1">Uncharacterized protein</fullName>
    </submittedName>
</protein>
<organism evidence="1">
    <name type="scientific">marine sediment metagenome</name>
    <dbReference type="NCBI Taxonomy" id="412755"/>
    <lineage>
        <taxon>unclassified sequences</taxon>
        <taxon>metagenomes</taxon>
        <taxon>ecological metagenomes</taxon>
    </lineage>
</organism>
<comment type="caution">
    <text evidence="1">The sequence shown here is derived from an EMBL/GenBank/DDBJ whole genome shotgun (WGS) entry which is preliminary data.</text>
</comment>
<accession>A0A1B6NXC7</accession>
<dbReference type="AlphaFoldDB" id="A0A1B6NXC7"/>